<dbReference type="RefSeq" id="WP_011813729.1">
    <property type="nucleotide sequence ID" value="NC_008789.1"/>
</dbReference>
<organism evidence="2 3">
    <name type="scientific">Halorhodospira halophila (strain DSM 244 / SL1)</name>
    <name type="common">Ectothiorhodospira halophila (strain DSM 244 / SL1)</name>
    <dbReference type="NCBI Taxonomy" id="349124"/>
    <lineage>
        <taxon>Bacteria</taxon>
        <taxon>Pseudomonadati</taxon>
        <taxon>Pseudomonadota</taxon>
        <taxon>Gammaproteobacteria</taxon>
        <taxon>Chromatiales</taxon>
        <taxon>Ectothiorhodospiraceae</taxon>
        <taxon>Halorhodospira</taxon>
    </lineage>
</organism>
<dbReference type="EMBL" id="CP000544">
    <property type="protein sequence ID" value="ABM61706.1"/>
    <property type="molecule type" value="Genomic_DNA"/>
</dbReference>
<reference evidence="3" key="1">
    <citation type="submission" date="2006-12" db="EMBL/GenBank/DDBJ databases">
        <title>Complete sequence of Halorhodospira halophila SL1.</title>
        <authorList>
            <consortium name="US DOE Joint Genome Institute"/>
            <person name="Copeland A."/>
            <person name="Lucas S."/>
            <person name="Lapidus A."/>
            <person name="Barry K."/>
            <person name="Detter J.C."/>
            <person name="Glavina del Rio T."/>
            <person name="Hammon N."/>
            <person name="Israni S."/>
            <person name="Dalin E."/>
            <person name="Tice H."/>
            <person name="Pitluck S."/>
            <person name="Saunders E."/>
            <person name="Brettin T."/>
            <person name="Bruce D."/>
            <person name="Han C."/>
            <person name="Tapia R."/>
            <person name="Schmutz J."/>
            <person name="Larimer F."/>
            <person name="Land M."/>
            <person name="Hauser L."/>
            <person name="Kyrpides N."/>
            <person name="Mikhailova N."/>
            <person name="Hoff W."/>
            <person name="Richardson P."/>
        </authorList>
    </citation>
    <scope>NUCLEOTIDE SEQUENCE [LARGE SCALE GENOMIC DNA]</scope>
    <source>
        <strain evidence="3">DSM 244 / SL1</strain>
    </source>
</reference>
<keyword evidence="3" id="KW-1185">Reference proteome</keyword>
<dbReference type="KEGG" id="hha:Hhal_0930"/>
<gene>
    <name evidence="2" type="ordered locus">Hhal_0930</name>
</gene>
<protein>
    <recommendedName>
        <fullName evidence="1">DUF2169 domain-containing protein</fullName>
    </recommendedName>
</protein>
<dbReference type="AlphaFoldDB" id="A1WVJ4"/>
<dbReference type="Proteomes" id="UP000000647">
    <property type="component" value="Chromosome"/>
</dbReference>
<name>A1WVJ4_HALHL</name>
<feature type="domain" description="DUF2169" evidence="1">
    <location>
        <begin position="23"/>
        <end position="312"/>
    </location>
</feature>
<sequence>MLPVSVQGPLDARAWVDLDAAGCPGIAVAVKAGFRGGDAARLRLDDDTPALETAERYAGDPAAHAPLTAPDCVPFKHGAECLLHGAVQVGPGRSQAAACLGVEDAGGRPRFGPKRVWAVAEPPPRASDPPGALEGPVPLTYELAYGGPLGGPRHRRYARNPVGRGHRAAWWGAAAGPSPRLLWDDHRATRRGAPAGFGPLAAAWAPRARRFGRLDAHAYRQGQLRYRRLPRPDAWNAAPADQCLDTPLCGDERIRLQGVLPGVDPDHTVIWQLPGGGPQVTLHRPGRGQRVTVQADTLGIDADAGRVWLVWRGWVPEPAPGPGWALRVDADGIGGGER</sequence>
<evidence type="ECO:0000313" key="3">
    <source>
        <dbReference type="Proteomes" id="UP000000647"/>
    </source>
</evidence>
<dbReference type="eggNOG" id="COG5351">
    <property type="taxonomic scope" value="Bacteria"/>
</dbReference>
<evidence type="ECO:0000259" key="1">
    <source>
        <dbReference type="Pfam" id="PF09937"/>
    </source>
</evidence>
<dbReference type="HOGENOM" id="CLU_045796_0_0_6"/>
<dbReference type="STRING" id="349124.Hhal_0930"/>
<reference evidence="2 3" key="2">
    <citation type="journal article" date="2013" name="Stand. Genomic Sci.">
        <title>Complete genome sequence of Halorhodospira halophila SL1.</title>
        <authorList>
            <person name="Challacombe J.F."/>
            <person name="Majid S."/>
            <person name="Deole R."/>
            <person name="Brettin T.S."/>
            <person name="Bruce D."/>
            <person name="Delano S.F."/>
            <person name="Detter J.C."/>
            <person name="Gleasner C.D."/>
            <person name="Han C.S."/>
            <person name="Misra M."/>
            <person name="Reitenga K.G."/>
            <person name="Mikhailova N."/>
            <person name="Woyke T."/>
            <person name="Pitluck S."/>
            <person name="Nolan M."/>
            <person name="Land M.L."/>
            <person name="Saunders E."/>
            <person name="Tapia R."/>
            <person name="Lapidus A."/>
            <person name="Ivanova N."/>
            <person name="Hoff W.D."/>
        </authorList>
    </citation>
    <scope>NUCLEOTIDE SEQUENCE [LARGE SCALE GENOMIC DNA]</scope>
    <source>
        <strain evidence="3">DSM 244 / SL1</strain>
    </source>
</reference>
<accession>A1WVJ4</accession>
<proteinExistence type="predicted"/>
<evidence type="ECO:0000313" key="2">
    <source>
        <dbReference type="EMBL" id="ABM61706.1"/>
    </source>
</evidence>
<dbReference type="Pfam" id="PF09937">
    <property type="entry name" value="DUF2169"/>
    <property type="match status" value="1"/>
</dbReference>
<dbReference type="OrthoDB" id="5290767at2"/>
<dbReference type="InterPro" id="IPR018683">
    <property type="entry name" value="DUF2169"/>
</dbReference>